<dbReference type="Pfam" id="PF21917">
    <property type="entry name" value="NMB0537_N"/>
    <property type="match status" value="1"/>
</dbReference>
<evidence type="ECO:0000256" key="1">
    <source>
        <dbReference type="ARBA" id="ARBA00022737"/>
    </source>
</evidence>
<proteinExistence type="predicted"/>
<sequence>MQNKKQYIYQKIFRFFLNLLTQEPPNREGLIEILRNAENRNLLDADALLMIEGALHVSETHVRDIMVPRVQMIIIDNNAKPEEILKSVVESGHSRFPVIGDSNDEIEGILLAKDLLNYYADPDKNFDIKDVMRPTVFIPESKRLNVLLREFRMSRNHMAIVVDEYNGVAGLVTIEDVIEEIIGEIEDEHDHEDNEINIIA</sequence>
<accession>A0A382TDC7</accession>
<evidence type="ECO:0000256" key="2">
    <source>
        <dbReference type="ARBA" id="ARBA00023122"/>
    </source>
</evidence>
<dbReference type="PROSITE" id="PS51371">
    <property type="entry name" value="CBS"/>
    <property type="match status" value="2"/>
</dbReference>
<evidence type="ECO:0000313" key="4">
    <source>
        <dbReference type="EMBL" id="SVD19792.1"/>
    </source>
</evidence>
<dbReference type="EMBL" id="UINC01135564">
    <property type="protein sequence ID" value="SVD19792.1"/>
    <property type="molecule type" value="Genomic_DNA"/>
</dbReference>
<dbReference type="PANTHER" id="PTHR22777:SF27">
    <property type="entry name" value="MAGNESIUM AND COBALT EFFLUX PROTEIN CORC"/>
    <property type="match status" value="1"/>
</dbReference>
<reference evidence="4" key="1">
    <citation type="submission" date="2018-05" db="EMBL/GenBank/DDBJ databases">
        <authorList>
            <person name="Lanie J.A."/>
            <person name="Ng W.-L."/>
            <person name="Kazmierczak K.M."/>
            <person name="Andrzejewski T.M."/>
            <person name="Davidsen T.M."/>
            <person name="Wayne K.J."/>
            <person name="Tettelin H."/>
            <person name="Glass J.I."/>
            <person name="Rusch D."/>
            <person name="Podicherti R."/>
            <person name="Tsui H.-C.T."/>
            <person name="Winkler M.E."/>
        </authorList>
    </citation>
    <scope>NUCLEOTIDE SEQUENCE</scope>
</reference>
<dbReference type="SUPFAM" id="SSF54631">
    <property type="entry name" value="CBS-domain pair"/>
    <property type="match status" value="1"/>
</dbReference>
<dbReference type="InterPro" id="IPR000644">
    <property type="entry name" value="CBS_dom"/>
</dbReference>
<dbReference type="FunFam" id="3.10.580.10:FF:000002">
    <property type="entry name" value="Magnesium/cobalt efflux protein CorC"/>
    <property type="match status" value="1"/>
</dbReference>
<gene>
    <name evidence="4" type="ORF">METZ01_LOCUS372646</name>
</gene>
<evidence type="ECO:0000259" key="3">
    <source>
        <dbReference type="PROSITE" id="PS51371"/>
    </source>
</evidence>
<keyword evidence="2" id="KW-0129">CBS domain</keyword>
<dbReference type="InterPro" id="IPR046342">
    <property type="entry name" value="CBS_dom_sf"/>
</dbReference>
<dbReference type="GO" id="GO:0005886">
    <property type="term" value="C:plasma membrane"/>
    <property type="evidence" value="ECO:0007669"/>
    <property type="project" value="TreeGrafter"/>
</dbReference>
<protein>
    <recommendedName>
        <fullName evidence="3">CBS domain-containing protein</fullName>
    </recommendedName>
</protein>
<name>A0A382TDC7_9ZZZZ</name>
<keyword evidence="1" id="KW-0677">Repeat</keyword>
<dbReference type="SMART" id="SM00116">
    <property type="entry name" value="CBS"/>
    <property type="match status" value="2"/>
</dbReference>
<organism evidence="4">
    <name type="scientific">marine metagenome</name>
    <dbReference type="NCBI Taxonomy" id="408172"/>
    <lineage>
        <taxon>unclassified sequences</taxon>
        <taxon>metagenomes</taxon>
        <taxon>ecological metagenomes</taxon>
    </lineage>
</organism>
<dbReference type="InterPro" id="IPR054115">
    <property type="entry name" value="CorC_N"/>
</dbReference>
<dbReference type="Gene3D" id="3.10.580.10">
    <property type="entry name" value="CBS-domain"/>
    <property type="match status" value="1"/>
</dbReference>
<dbReference type="InterPro" id="IPR044751">
    <property type="entry name" value="Ion_transp-like_CBS"/>
</dbReference>
<dbReference type="CDD" id="cd04590">
    <property type="entry name" value="CBS_pair_CorC_HlyC_assoc"/>
    <property type="match status" value="1"/>
</dbReference>
<feature type="domain" description="CBS" evidence="3">
    <location>
        <begin position="131"/>
        <end position="188"/>
    </location>
</feature>
<dbReference type="Pfam" id="PF00571">
    <property type="entry name" value="CBS"/>
    <property type="match status" value="2"/>
</dbReference>
<feature type="non-terminal residue" evidence="4">
    <location>
        <position position="200"/>
    </location>
</feature>
<dbReference type="AlphaFoldDB" id="A0A382TDC7"/>
<dbReference type="PANTHER" id="PTHR22777">
    <property type="entry name" value="HEMOLYSIN-RELATED"/>
    <property type="match status" value="1"/>
</dbReference>
<feature type="domain" description="CBS" evidence="3">
    <location>
        <begin position="66"/>
        <end position="128"/>
    </location>
</feature>